<dbReference type="Proteomes" id="UP000827976">
    <property type="component" value="Chromosome 18"/>
</dbReference>
<name>A0ACB7U6C9_DIOAL</name>
<accession>A0ACB7U6C9</accession>
<comment type="caution">
    <text evidence="1">The sequence shown here is derived from an EMBL/GenBank/DDBJ whole genome shotgun (WGS) entry which is preliminary data.</text>
</comment>
<keyword evidence="2" id="KW-1185">Reference proteome</keyword>
<protein>
    <submittedName>
        <fullName evidence="1">Leucine-rich repeat protein</fullName>
    </submittedName>
</protein>
<sequence length="835" mass="93782">MLRMGVMKKHFQLALMFCLLCLELGGFCNCGDGSICREVERKALVDFKNGLEDPNGRLSSWIGLDCCSWTGVHCHNYTGHVIRLDLHNYGVIGRVPHQLGNLSRLQYLDLSYNFLDMVGSHWLTNLSSLQCLNLNGVNLSEAKNVLKSLNTLPLISEINLCDCELHVPLSLGVEINFTNLGFLDLSSNGINSTMPLWLFKLSGLEYLNLGGNNFQVRIAGLPTTLGKLCNLIELVLSGNKYFSGDLNRLGETFSMCLKNSLEVLYWSDASLSGPLPSWLGNLKPLKVLDLAYNSFYGSLLQLRLPSLQILDLSYNNCNGTIPKYFGQLSPELDMLVLSYNNIAVRPDWVPPPKLRVLNMNDCKVGPRFPPWLQNLKNLSSLAMSNASIVDALPQWFWNFSLDIGYIDLSHNEIKGKIPSGSSKLTNLRVLDLSHNYLEGQLPQFSSNIVDLDQAHGLFSRSRSIPSSFCELNHLQFLDLSKNMIEGVVPDCWNLSMDVMDLSYNNLHGIIPVSICTTFSSVLRLSNNEFFGELPSSFKNCTSLISLDLEHNKISGSIPVWLGENLQALETLELRYNMLTGTIPPQLGNLTYLHVIDVSNNHLSGWSGIEHYVNNIDINMKGREFQLEGRIPSLFICIDLSNNMLSRKIPEELAHLSFLQSLNLSRNQLSGQLSEKIGELRWLEVLDLSVNNLSGAIPPTMTNLTSLNHLNLSYNNFYGEIPYGGQFQVLLDPSIYFGNRGLCGVPLNTKCEIEALVQPLGLPNNEDDNNLEAIWFYLSMSLGFICGFWAISGALILKKSWRYAYFRFVDHIYNKIYVLIAINLKKMKRKCCLARE</sequence>
<evidence type="ECO:0000313" key="1">
    <source>
        <dbReference type="EMBL" id="KAH7655861.1"/>
    </source>
</evidence>
<proteinExistence type="predicted"/>
<reference evidence="2" key="1">
    <citation type="journal article" date="2022" name="Nat. Commun.">
        <title>Chromosome evolution and the genetic basis of agronomically important traits in greater yam.</title>
        <authorList>
            <person name="Bredeson J.V."/>
            <person name="Lyons J.B."/>
            <person name="Oniyinde I.O."/>
            <person name="Okereke N.R."/>
            <person name="Kolade O."/>
            <person name="Nnabue I."/>
            <person name="Nwadili C.O."/>
            <person name="Hribova E."/>
            <person name="Parker M."/>
            <person name="Nwogha J."/>
            <person name="Shu S."/>
            <person name="Carlson J."/>
            <person name="Kariba R."/>
            <person name="Muthemba S."/>
            <person name="Knop K."/>
            <person name="Barton G.J."/>
            <person name="Sherwood A.V."/>
            <person name="Lopez-Montes A."/>
            <person name="Asiedu R."/>
            <person name="Jamnadass R."/>
            <person name="Muchugi A."/>
            <person name="Goodstein D."/>
            <person name="Egesi C.N."/>
            <person name="Featherston J."/>
            <person name="Asfaw A."/>
            <person name="Simpson G.G."/>
            <person name="Dolezel J."/>
            <person name="Hendre P.S."/>
            <person name="Van Deynze A."/>
            <person name="Kumar P.L."/>
            <person name="Obidiegwu J.E."/>
            <person name="Bhattacharjee R."/>
            <person name="Rokhsar D.S."/>
        </authorList>
    </citation>
    <scope>NUCLEOTIDE SEQUENCE [LARGE SCALE GENOMIC DNA]</scope>
    <source>
        <strain evidence="2">cv. TDa95/00328</strain>
    </source>
</reference>
<dbReference type="EMBL" id="CM037028">
    <property type="protein sequence ID" value="KAH7655861.1"/>
    <property type="molecule type" value="Genomic_DNA"/>
</dbReference>
<evidence type="ECO:0000313" key="2">
    <source>
        <dbReference type="Proteomes" id="UP000827976"/>
    </source>
</evidence>
<organism evidence="1 2">
    <name type="scientific">Dioscorea alata</name>
    <name type="common">Purple yam</name>
    <dbReference type="NCBI Taxonomy" id="55571"/>
    <lineage>
        <taxon>Eukaryota</taxon>
        <taxon>Viridiplantae</taxon>
        <taxon>Streptophyta</taxon>
        <taxon>Embryophyta</taxon>
        <taxon>Tracheophyta</taxon>
        <taxon>Spermatophyta</taxon>
        <taxon>Magnoliopsida</taxon>
        <taxon>Liliopsida</taxon>
        <taxon>Dioscoreales</taxon>
        <taxon>Dioscoreaceae</taxon>
        <taxon>Dioscorea</taxon>
    </lineage>
</organism>
<gene>
    <name evidence="1" type="ORF">IHE45_18G040500</name>
</gene>